<evidence type="ECO:0000313" key="1">
    <source>
        <dbReference type="EMBL" id="AOK16747.1"/>
    </source>
</evidence>
<dbReference type="AlphaFoldDB" id="A0A1B4PSF5"/>
<dbReference type="RefSeq" id="WP_069273013.1">
    <property type="nucleotide sequence ID" value="NZ_CP013443.1"/>
</dbReference>
<dbReference type="InterPro" id="IPR021070">
    <property type="entry name" value="Killing_trait_RebB"/>
</dbReference>
<gene>
    <name evidence="1" type="ORF">WT26_12455</name>
</gene>
<accession>A0A1B4PSF5</accession>
<dbReference type="Pfam" id="PF11747">
    <property type="entry name" value="RebB"/>
    <property type="match status" value="1"/>
</dbReference>
<evidence type="ECO:0000313" key="2">
    <source>
        <dbReference type="Proteomes" id="UP000094776"/>
    </source>
</evidence>
<proteinExistence type="predicted"/>
<dbReference type="EMBL" id="CP013443">
    <property type="protein sequence ID" value="AOK16747.1"/>
    <property type="molecule type" value="Genomic_DNA"/>
</dbReference>
<protein>
    <submittedName>
        <fullName evidence="1">Killing trait family protein</fullName>
    </submittedName>
</protein>
<name>A0A1B4PSF5_BURCE</name>
<dbReference type="Proteomes" id="UP000094776">
    <property type="component" value="Chromosome 1"/>
</dbReference>
<reference evidence="1 2" key="1">
    <citation type="submission" date="2015-12" db="EMBL/GenBank/DDBJ databases">
        <title>Diversity of Burkholderia near neighbor genomes.</title>
        <authorList>
            <person name="Sahl J."/>
            <person name="Wagner D."/>
            <person name="Keim P."/>
        </authorList>
    </citation>
    <scope>NUCLEOTIDE SEQUENCE [LARGE SCALE GENOMIC DNA]</scope>
    <source>
        <strain evidence="1 2">MSMB1184WGS</strain>
    </source>
</reference>
<organism evidence="1 2">
    <name type="scientific">Burkholderia cepacia</name>
    <name type="common">Pseudomonas cepacia</name>
    <dbReference type="NCBI Taxonomy" id="292"/>
    <lineage>
        <taxon>Bacteria</taxon>
        <taxon>Pseudomonadati</taxon>
        <taxon>Pseudomonadota</taxon>
        <taxon>Betaproteobacteria</taxon>
        <taxon>Burkholderiales</taxon>
        <taxon>Burkholderiaceae</taxon>
        <taxon>Burkholderia</taxon>
        <taxon>Burkholderia cepacia complex</taxon>
    </lineage>
</organism>
<sequence length="64" mass="6406">MPQLAVDQTAAAAMAMTYLAMADSIGIAMSNAVANQQRGQVVAGAATTQVLALIIAKGSQQGSK</sequence>